<reference evidence="2 3" key="1">
    <citation type="submission" date="2017-11" db="EMBL/GenBank/DDBJ databases">
        <title>Infants hospitalized years apart are colonized by the same room-sourced microbial strains.</title>
        <authorList>
            <person name="Brooks B."/>
            <person name="Olm M.R."/>
            <person name="Firek B.A."/>
            <person name="Baker R."/>
            <person name="Thomas B.C."/>
            <person name="Morowitz M.J."/>
            <person name="Banfield J.F."/>
        </authorList>
    </citation>
    <scope>NUCLEOTIDE SEQUENCE [LARGE SCALE GENOMIC DNA]</scope>
    <source>
        <strain evidence="2">S2_009_000_R2_76</strain>
    </source>
</reference>
<sequence length="322" mass="37441">ELLKEDAYREYVNKNFNFIFKNTGYFKDRFNLKSMPEWARFFRMGSLDDCGAMAAALLDTKKTGDINEYYEYIRKTADYILNKQIRLKDGTLCRNFPHKMTIWADDLYMSVPFLARMGKLTGDMKFFDDAIKQVEHFNRYLYDSTKGVYFHCWYSDIAQNGVAHWLRCNGWMAMAQVDLLNNLPQSHPKRQELIAFLQRQLTGIARYQDQAGLWHQIIDKHDSYLESSGTAMFVYAIAKAVNEKWIPASYKSIAVEGWKGLSKKVTDDGKVEDVCVGTNIEENILFYYKRPRVLNDFHVSGALLLAASEMIKLRDGQSSIHR</sequence>
<keyword evidence="1 2" id="KW-0378">Hydrolase</keyword>
<dbReference type="Pfam" id="PF07470">
    <property type="entry name" value="Glyco_hydro_88"/>
    <property type="match status" value="1"/>
</dbReference>
<dbReference type="GO" id="GO:0005975">
    <property type="term" value="P:carbohydrate metabolic process"/>
    <property type="evidence" value="ECO:0007669"/>
    <property type="project" value="InterPro"/>
</dbReference>
<accession>A0A2W5EQS9</accession>
<proteinExistence type="predicted"/>
<dbReference type="AlphaFoldDB" id="A0A2W5EQS9"/>
<dbReference type="PANTHER" id="PTHR33886">
    <property type="entry name" value="UNSATURATED RHAMNOGALACTURONAN HYDROLASE (EUROFUNG)"/>
    <property type="match status" value="1"/>
</dbReference>
<gene>
    <name evidence="2" type="ORF">DI598_15130</name>
</gene>
<evidence type="ECO:0000313" key="3">
    <source>
        <dbReference type="Proteomes" id="UP000249645"/>
    </source>
</evidence>
<name>A0A2W5EQS9_9SPHI</name>
<dbReference type="EMBL" id="QFOI01000343">
    <property type="protein sequence ID" value="PZP43927.1"/>
    <property type="molecule type" value="Genomic_DNA"/>
</dbReference>
<organism evidence="2 3">
    <name type="scientific">Pseudopedobacter saltans</name>
    <dbReference type="NCBI Taxonomy" id="151895"/>
    <lineage>
        <taxon>Bacteria</taxon>
        <taxon>Pseudomonadati</taxon>
        <taxon>Bacteroidota</taxon>
        <taxon>Sphingobacteriia</taxon>
        <taxon>Sphingobacteriales</taxon>
        <taxon>Sphingobacteriaceae</taxon>
        <taxon>Pseudopedobacter</taxon>
    </lineage>
</organism>
<dbReference type="InterPro" id="IPR052043">
    <property type="entry name" value="PolySaccharide_Degr_Enz"/>
</dbReference>
<protein>
    <submittedName>
        <fullName evidence="2">Glycosyl hydrolase</fullName>
    </submittedName>
</protein>
<feature type="non-terminal residue" evidence="2">
    <location>
        <position position="1"/>
    </location>
</feature>
<dbReference type="GO" id="GO:0016787">
    <property type="term" value="F:hydrolase activity"/>
    <property type="evidence" value="ECO:0007669"/>
    <property type="project" value="UniProtKB-KW"/>
</dbReference>
<dbReference type="PANTHER" id="PTHR33886:SF8">
    <property type="entry name" value="UNSATURATED RHAMNOGALACTURONAN HYDROLASE (EUROFUNG)"/>
    <property type="match status" value="1"/>
</dbReference>
<evidence type="ECO:0000313" key="2">
    <source>
        <dbReference type="EMBL" id="PZP43927.1"/>
    </source>
</evidence>
<evidence type="ECO:0000256" key="1">
    <source>
        <dbReference type="ARBA" id="ARBA00022801"/>
    </source>
</evidence>
<dbReference type="InterPro" id="IPR010905">
    <property type="entry name" value="Glyco_hydro_88"/>
</dbReference>
<dbReference type="InterPro" id="IPR012341">
    <property type="entry name" value="6hp_glycosidase-like_sf"/>
</dbReference>
<dbReference type="Gene3D" id="1.50.10.10">
    <property type="match status" value="1"/>
</dbReference>
<comment type="caution">
    <text evidence="2">The sequence shown here is derived from an EMBL/GenBank/DDBJ whole genome shotgun (WGS) entry which is preliminary data.</text>
</comment>
<dbReference type="Proteomes" id="UP000249645">
    <property type="component" value="Unassembled WGS sequence"/>
</dbReference>
<dbReference type="SUPFAM" id="SSF48208">
    <property type="entry name" value="Six-hairpin glycosidases"/>
    <property type="match status" value="1"/>
</dbReference>
<dbReference type="InterPro" id="IPR008928">
    <property type="entry name" value="6-hairpin_glycosidase_sf"/>
</dbReference>